<evidence type="ECO:0000256" key="4">
    <source>
        <dbReference type="ARBA" id="ARBA00023136"/>
    </source>
</evidence>
<keyword evidence="4 6" id="KW-0472">Membrane</keyword>
<keyword evidence="9" id="KW-1185">Reference proteome</keyword>
<sequence>MIRAHYVKKFADKGKHKRRASRSRSPHDGAEKTRGWRLMQKALPKIIDYGRSEGILQSKGDGGTPGLNITGIVLQATEEAHTVKEPKNGDKVNLPTNDITTMHEAIPFLPVPVALFCLVLNIVIPGSGTIISGVCALCMGQPRINMKEGRKLTTLLINFLVGTSQFFTITFFLVGWFWSIAWGGLLIIHSMQYRDALQQRRQEAVATAAIEALTKDSILHRRDVKTLVKTHKEQTRINK</sequence>
<dbReference type="GO" id="GO:0050954">
    <property type="term" value="P:sensory perception of mechanical stimulus"/>
    <property type="evidence" value="ECO:0007669"/>
    <property type="project" value="TreeGrafter"/>
</dbReference>
<name>A0AA36FRG0_9BILA</name>
<dbReference type="GO" id="GO:0016020">
    <property type="term" value="C:membrane"/>
    <property type="evidence" value="ECO:0007669"/>
    <property type="project" value="UniProtKB-SubCell"/>
</dbReference>
<evidence type="ECO:0008006" key="10">
    <source>
        <dbReference type="Google" id="ProtNLM"/>
    </source>
</evidence>
<reference evidence="7" key="1">
    <citation type="submission" date="2023-06" db="EMBL/GenBank/DDBJ databases">
        <authorList>
            <person name="Delattre M."/>
        </authorList>
    </citation>
    <scope>NUCLEOTIDE SEQUENCE</scope>
    <source>
        <strain evidence="7">AF72</strain>
    </source>
</reference>
<dbReference type="AlphaFoldDB" id="A0AA36FRG0"/>
<proteinExistence type="predicted"/>
<evidence type="ECO:0000256" key="2">
    <source>
        <dbReference type="ARBA" id="ARBA00022692"/>
    </source>
</evidence>
<evidence type="ECO:0000256" key="3">
    <source>
        <dbReference type="ARBA" id="ARBA00022989"/>
    </source>
</evidence>
<evidence type="ECO:0000256" key="6">
    <source>
        <dbReference type="SAM" id="Phobius"/>
    </source>
</evidence>
<evidence type="ECO:0000256" key="1">
    <source>
        <dbReference type="ARBA" id="ARBA00004141"/>
    </source>
</evidence>
<dbReference type="GO" id="GO:0019230">
    <property type="term" value="P:proprioception"/>
    <property type="evidence" value="ECO:0007669"/>
    <property type="project" value="TreeGrafter"/>
</dbReference>
<feature type="compositionally biased region" description="Basic residues" evidence="5">
    <location>
        <begin position="1"/>
        <end position="24"/>
    </location>
</feature>
<comment type="caution">
    <text evidence="7">The sequence shown here is derived from an EMBL/GenBank/DDBJ whole genome shotgun (WGS) entry which is preliminary data.</text>
</comment>
<dbReference type="Pfam" id="PF15795">
    <property type="entry name" value="Spec3"/>
    <property type="match status" value="1"/>
</dbReference>
<dbReference type="EMBL" id="CATQJA010000816">
    <property type="protein sequence ID" value="CAJ0564172.1"/>
    <property type="molecule type" value="Genomic_DNA"/>
</dbReference>
<feature type="region of interest" description="Disordered" evidence="5">
    <location>
        <begin position="1"/>
        <end position="34"/>
    </location>
</feature>
<evidence type="ECO:0000313" key="8">
    <source>
        <dbReference type="EMBL" id="CAJ0586621.1"/>
    </source>
</evidence>
<keyword evidence="3 6" id="KW-1133">Transmembrane helix</keyword>
<feature type="transmembrane region" description="Helical" evidence="6">
    <location>
        <begin position="175"/>
        <end position="193"/>
    </location>
</feature>
<accession>A0AA36FRG0</accession>
<protein>
    <recommendedName>
        <fullName evidence="10">Protein SPEC3</fullName>
    </recommendedName>
</protein>
<feature type="transmembrane region" description="Helical" evidence="6">
    <location>
        <begin position="113"/>
        <end position="140"/>
    </location>
</feature>
<dbReference type="EMBL" id="CATQJA010002709">
    <property type="protein sequence ID" value="CAJ0586621.1"/>
    <property type="molecule type" value="Genomic_DNA"/>
</dbReference>
<feature type="non-terminal residue" evidence="7">
    <location>
        <position position="239"/>
    </location>
</feature>
<dbReference type="Proteomes" id="UP001177023">
    <property type="component" value="Unassembled WGS sequence"/>
</dbReference>
<evidence type="ECO:0000313" key="9">
    <source>
        <dbReference type="Proteomes" id="UP001177023"/>
    </source>
</evidence>
<dbReference type="PANTHER" id="PTHR21676:SF7">
    <property type="entry name" value="PROTEIN SPEC3"/>
    <property type="match status" value="1"/>
</dbReference>
<evidence type="ECO:0000256" key="5">
    <source>
        <dbReference type="SAM" id="MobiDB-lite"/>
    </source>
</evidence>
<dbReference type="GO" id="GO:0071683">
    <property type="term" value="C:sensory dendrite"/>
    <property type="evidence" value="ECO:0007669"/>
    <property type="project" value="TreeGrafter"/>
</dbReference>
<comment type="subcellular location">
    <subcellularLocation>
        <location evidence="1">Membrane</location>
        <topology evidence="1">Multi-pass membrane protein</topology>
    </subcellularLocation>
</comment>
<feature type="compositionally biased region" description="Basic and acidic residues" evidence="5">
    <location>
        <begin position="25"/>
        <end position="34"/>
    </location>
</feature>
<dbReference type="GO" id="GO:0042330">
    <property type="term" value="P:taxis"/>
    <property type="evidence" value="ECO:0007669"/>
    <property type="project" value="TreeGrafter"/>
</dbReference>
<keyword evidence="2 6" id="KW-0812">Transmembrane</keyword>
<organism evidence="7 9">
    <name type="scientific">Mesorhabditis spiculigera</name>
    <dbReference type="NCBI Taxonomy" id="96644"/>
    <lineage>
        <taxon>Eukaryota</taxon>
        <taxon>Metazoa</taxon>
        <taxon>Ecdysozoa</taxon>
        <taxon>Nematoda</taxon>
        <taxon>Chromadorea</taxon>
        <taxon>Rhabditida</taxon>
        <taxon>Rhabditina</taxon>
        <taxon>Rhabditomorpha</taxon>
        <taxon>Rhabditoidea</taxon>
        <taxon>Rhabditidae</taxon>
        <taxon>Mesorhabditinae</taxon>
        <taxon>Mesorhabditis</taxon>
    </lineage>
</organism>
<gene>
    <name evidence="8" type="ORF">MSPICULIGERA_LOCUS24617</name>
    <name evidence="7" type="ORF">MSPICULIGERA_LOCUS2858</name>
</gene>
<dbReference type="InterPro" id="IPR026673">
    <property type="entry name" value="SPEC3/Stum"/>
</dbReference>
<dbReference type="PANTHER" id="PTHR21676">
    <property type="entry name" value="PROTEIN STUM"/>
    <property type="match status" value="1"/>
</dbReference>
<evidence type="ECO:0000313" key="7">
    <source>
        <dbReference type="EMBL" id="CAJ0564172.1"/>
    </source>
</evidence>